<dbReference type="AlphaFoldDB" id="A0AB38T4M3"/>
<dbReference type="GO" id="GO:0016887">
    <property type="term" value="F:ATP hydrolysis activity"/>
    <property type="evidence" value="ECO:0007669"/>
    <property type="project" value="InterPro"/>
</dbReference>
<reference evidence="13 14" key="1">
    <citation type="journal article" date="2022" name="Microbiol. Resour. Announc.">
        <title>Complete Genome Sequence of Mesorhizobium ciceri Strain R30, a Rhizobium Used as a Commercial Inoculant for Chickpea in Argentina.</title>
        <authorList>
            <person name="Foresto E."/>
            <person name="Revale S."/>
            <person name="Primo E."/>
            <person name="Nievas F."/>
            <person name="Carezzano E."/>
            <person name="Puente M."/>
            <person name="Alzari P."/>
            <person name="Mart M."/>
            <person name="Ben-Assaya M."/>
            <person name="Mornico D."/>
            <person name="Santoro M."/>
            <person name="Mart F."/>
            <person name="Giordano W."/>
            <person name="Bogino P."/>
        </authorList>
    </citation>
    <scope>NUCLEOTIDE SEQUENCE [LARGE SCALE GENOMIC DNA]</scope>
    <source>
        <strain evidence="13 14">R30</strain>
    </source>
</reference>
<proteinExistence type="inferred from homology"/>
<dbReference type="InterPro" id="IPR005116">
    <property type="entry name" value="Transp-assoc_OB_typ1"/>
</dbReference>
<evidence type="ECO:0000256" key="9">
    <source>
        <dbReference type="ARBA" id="ARBA00023136"/>
    </source>
</evidence>
<dbReference type="Proteomes" id="UP001060070">
    <property type="component" value="Chromosome"/>
</dbReference>
<dbReference type="InterPro" id="IPR003593">
    <property type="entry name" value="AAA+_ATPase"/>
</dbReference>
<dbReference type="RefSeq" id="WP_024501414.1">
    <property type="nucleotide sequence ID" value="NZ_CP088147.1"/>
</dbReference>
<dbReference type="InterPro" id="IPR017871">
    <property type="entry name" value="ABC_transporter-like_CS"/>
</dbReference>
<dbReference type="GO" id="GO:0005524">
    <property type="term" value="F:ATP binding"/>
    <property type="evidence" value="ECO:0007669"/>
    <property type="project" value="UniProtKB-KW"/>
</dbReference>
<keyword evidence="3" id="KW-1003">Cell membrane</keyword>
<keyword evidence="9" id="KW-0472">Membrane</keyword>
<dbReference type="GO" id="GO:0015098">
    <property type="term" value="F:molybdate ion transmembrane transporter activity"/>
    <property type="evidence" value="ECO:0007669"/>
    <property type="project" value="InterPro"/>
</dbReference>
<dbReference type="GO" id="GO:0016020">
    <property type="term" value="C:membrane"/>
    <property type="evidence" value="ECO:0007669"/>
    <property type="project" value="InterPro"/>
</dbReference>
<dbReference type="Pfam" id="PF03459">
    <property type="entry name" value="TOBE"/>
    <property type="match status" value="1"/>
</dbReference>
<keyword evidence="14" id="KW-1185">Reference proteome</keyword>
<dbReference type="PANTHER" id="PTHR43514">
    <property type="entry name" value="ABC TRANSPORTER I FAMILY MEMBER 10"/>
    <property type="match status" value="1"/>
</dbReference>
<dbReference type="GO" id="GO:0140359">
    <property type="term" value="F:ABC-type transporter activity"/>
    <property type="evidence" value="ECO:0007669"/>
    <property type="project" value="InterPro"/>
</dbReference>
<evidence type="ECO:0000256" key="6">
    <source>
        <dbReference type="ARBA" id="ARBA00022741"/>
    </source>
</evidence>
<dbReference type="PROSITE" id="PS50893">
    <property type="entry name" value="ABC_TRANSPORTER_2"/>
    <property type="match status" value="1"/>
</dbReference>
<comment type="similarity">
    <text evidence="1">Belongs to the ABC transporter superfamily.</text>
</comment>
<keyword evidence="2" id="KW-0813">Transport</keyword>
<dbReference type="Gene3D" id="2.40.50.100">
    <property type="match status" value="1"/>
</dbReference>
<keyword evidence="8" id="KW-1278">Translocase</keyword>
<feature type="domain" description="ABC transporter" evidence="11">
    <location>
        <begin position="2"/>
        <end position="233"/>
    </location>
</feature>
<evidence type="ECO:0000256" key="1">
    <source>
        <dbReference type="ARBA" id="ARBA00005417"/>
    </source>
</evidence>
<dbReference type="InterPro" id="IPR050334">
    <property type="entry name" value="Molybdenum_import_ModC"/>
</dbReference>
<dbReference type="PANTHER" id="PTHR43514:SF4">
    <property type="entry name" value="ABC TRANSPORTER I FAMILY MEMBER 10"/>
    <property type="match status" value="1"/>
</dbReference>
<dbReference type="SUPFAM" id="SSF52540">
    <property type="entry name" value="P-loop containing nucleoside triphosphate hydrolases"/>
    <property type="match status" value="1"/>
</dbReference>
<dbReference type="InterPro" id="IPR008995">
    <property type="entry name" value="Mo/tungstate-bd_C_term_dom"/>
</dbReference>
<keyword evidence="4 10" id="KW-0500">Molybdenum</keyword>
<organism evidence="13 14">
    <name type="scientific">Mesorhizobium ciceri</name>
    <dbReference type="NCBI Taxonomy" id="39645"/>
    <lineage>
        <taxon>Bacteria</taxon>
        <taxon>Pseudomonadati</taxon>
        <taxon>Pseudomonadota</taxon>
        <taxon>Alphaproteobacteria</taxon>
        <taxon>Hyphomicrobiales</taxon>
        <taxon>Phyllobacteriaceae</taxon>
        <taxon>Mesorhizobium</taxon>
    </lineage>
</organism>
<dbReference type="InterPro" id="IPR004606">
    <property type="entry name" value="Mop_domain"/>
</dbReference>
<evidence type="ECO:0000313" key="13">
    <source>
        <dbReference type="EMBL" id="UTU49292.1"/>
    </source>
</evidence>
<accession>A0AB38T4M3</accession>
<evidence type="ECO:0000256" key="7">
    <source>
        <dbReference type="ARBA" id="ARBA00022840"/>
    </source>
</evidence>
<evidence type="ECO:0000256" key="3">
    <source>
        <dbReference type="ARBA" id="ARBA00022475"/>
    </source>
</evidence>
<name>A0AB38T4M3_9HYPH</name>
<evidence type="ECO:0000256" key="2">
    <source>
        <dbReference type="ARBA" id="ARBA00022448"/>
    </source>
</evidence>
<evidence type="ECO:0000259" key="12">
    <source>
        <dbReference type="PROSITE" id="PS51866"/>
    </source>
</evidence>
<evidence type="ECO:0000259" key="11">
    <source>
        <dbReference type="PROSITE" id="PS50893"/>
    </source>
</evidence>
<evidence type="ECO:0000256" key="10">
    <source>
        <dbReference type="PROSITE-ProRule" id="PRU01213"/>
    </source>
</evidence>
<dbReference type="InterPro" id="IPR027417">
    <property type="entry name" value="P-loop_NTPase"/>
</dbReference>
<gene>
    <name evidence="13" type="primary">modC</name>
    <name evidence="13" type="ORF">LRP29_17425</name>
</gene>
<keyword evidence="6" id="KW-0547">Nucleotide-binding</keyword>
<dbReference type="PROSITE" id="PS51866">
    <property type="entry name" value="MOP"/>
    <property type="match status" value="1"/>
</dbReference>
<dbReference type="NCBIfam" id="TIGR02142">
    <property type="entry name" value="modC_ABC"/>
    <property type="match status" value="1"/>
</dbReference>
<evidence type="ECO:0000256" key="4">
    <source>
        <dbReference type="ARBA" id="ARBA00022505"/>
    </source>
</evidence>
<keyword evidence="7 13" id="KW-0067">ATP-binding</keyword>
<dbReference type="Gene3D" id="3.40.50.300">
    <property type="entry name" value="P-loop containing nucleotide triphosphate hydrolases"/>
    <property type="match status" value="1"/>
</dbReference>
<dbReference type="PROSITE" id="PS00211">
    <property type="entry name" value="ABC_TRANSPORTER_1"/>
    <property type="match status" value="1"/>
</dbReference>
<dbReference type="SMART" id="SM00382">
    <property type="entry name" value="AAA"/>
    <property type="match status" value="1"/>
</dbReference>
<dbReference type="SUPFAM" id="SSF50331">
    <property type="entry name" value="MOP-like"/>
    <property type="match status" value="1"/>
</dbReference>
<feature type="domain" description="Mop" evidence="12">
    <location>
        <begin position="293"/>
        <end position="359"/>
    </location>
</feature>
<dbReference type="InterPro" id="IPR011868">
    <property type="entry name" value="ModC_ABC_ATP-bd"/>
</dbReference>
<dbReference type="Pfam" id="PF00005">
    <property type="entry name" value="ABC_tran"/>
    <property type="match status" value="1"/>
</dbReference>
<evidence type="ECO:0000256" key="5">
    <source>
        <dbReference type="ARBA" id="ARBA00022519"/>
    </source>
</evidence>
<keyword evidence="5" id="KW-0997">Cell inner membrane</keyword>
<dbReference type="EMBL" id="CP088147">
    <property type="protein sequence ID" value="UTU49292.1"/>
    <property type="molecule type" value="Genomic_DNA"/>
</dbReference>
<evidence type="ECO:0000256" key="8">
    <source>
        <dbReference type="ARBA" id="ARBA00022967"/>
    </source>
</evidence>
<dbReference type="InterPro" id="IPR003439">
    <property type="entry name" value="ABC_transporter-like_ATP-bd"/>
</dbReference>
<sequence length="370" mass="39496">MSVLVDISHRLGGFAIDARFESAGRLTALFGASGSGKTTLIDMIAGLIRPDKGRIEVDGRVLVDTGAGIFVPKHKRRIGMVFQDARLFPHMSVAGNLRYGRWFTPPAERYADIDAVVDLLGIGPLMNRRPAKLSGGEKQRVAIGRALLASPRLLLMDEPLASLDEARKAEILPYVERLRDEIKIPIVYVSHSVAEVARLASDVVMLAQGNVVASGPTEAVMQRLDLLPAEERGEGGAVLDTKVLHHDESFGMTVLGSAAGELRVPQLAMKTGTPVRIRIRARDVMIATEKPRGLSALNILPGTITAMSPGEGPAVEVGIDCNGATVLARITEQSRQALKLHLGGKVFAVIKTVSFDRANTGAGLPAETDG</sequence>
<evidence type="ECO:0000313" key="14">
    <source>
        <dbReference type="Proteomes" id="UP001060070"/>
    </source>
</evidence>
<protein>
    <submittedName>
        <fullName evidence="13">Molybdenum ABC transporter ATP-binding protein</fullName>
    </submittedName>
</protein>